<organism evidence="1">
    <name type="scientific">hydrothermal vent metagenome</name>
    <dbReference type="NCBI Taxonomy" id="652676"/>
    <lineage>
        <taxon>unclassified sequences</taxon>
        <taxon>metagenomes</taxon>
        <taxon>ecological metagenomes</taxon>
    </lineage>
</organism>
<evidence type="ECO:0000313" key="1">
    <source>
        <dbReference type="EMBL" id="VAW00729.1"/>
    </source>
</evidence>
<sequence length="36" mass="3832">MHRAVMAKVMNKPKGNVMKRREFLAGSAAIGGLSAC</sequence>
<gene>
    <name evidence="1" type="ORF">MNBD_ALPHA06-1811</name>
</gene>
<evidence type="ECO:0008006" key="2">
    <source>
        <dbReference type="Google" id="ProtNLM"/>
    </source>
</evidence>
<proteinExistence type="predicted"/>
<reference evidence="1" key="1">
    <citation type="submission" date="2018-06" db="EMBL/GenBank/DDBJ databases">
        <authorList>
            <person name="Zhirakovskaya E."/>
        </authorList>
    </citation>
    <scope>NUCLEOTIDE SEQUENCE</scope>
</reference>
<name>A0A3B0SIV6_9ZZZZ</name>
<accession>A0A3B0SIV6</accession>
<dbReference type="AlphaFoldDB" id="A0A3B0SIV6"/>
<protein>
    <recommendedName>
        <fullName evidence="2">Twin-arginine translocation signal domain-containing protein</fullName>
    </recommendedName>
</protein>
<feature type="non-terminal residue" evidence="1">
    <location>
        <position position="36"/>
    </location>
</feature>
<dbReference type="EMBL" id="UOEE01000302">
    <property type="protein sequence ID" value="VAW00729.1"/>
    <property type="molecule type" value="Genomic_DNA"/>
</dbReference>